<proteinExistence type="predicted"/>
<accession>A0ABR6KL34</accession>
<dbReference type="EMBL" id="JACHOC010000003">
    <property type="protein sequence ID" value="MBB4622202.1"/>
    <property type="molecule type" value="Genomic_DNA"/>
</dbReference>
<evidence type="ECO:0000313" key="2">
    <source>
        <dbReference type="Proteomes" id="UP000533637"/>
    </source>
</evidence>
<reference evidence="1 2" key="1">
    <citation type="submission" date="2020-08" db="EMBL/GenBank/DDBJ databases">
        <title>Genomic Encyclopedia of Type Strains, Phase IV (KMG-IV): sequencing the most valuable type-strain genomes for metagenomic binning, comparative biology and taxonomic classification.</title>
        <authorList>
            <person name="Goeker M."/>
        </authorList>
    </citation>
    <scope>NUCLEOTIDE SEQUENCE [LARGE SCALE GENOMIC DNA]</scope>
    <source>
        <strain evidence="1 2">DSM 102983</strain>
    </source>
</reference>
<dbReference type="Proteomes" id="UP000533637">
    <property type="component" value="Unassembled WGS sequence"/>
</dbReference>
<protein>
    <recommendedName>
        <fullName evidence="3">Transposase</fullName>
    </recommendedName>
</protein>
<comment type="caution">
    <text evidence="1">The sequence shown here is derived from an EMBL/GenBank/DDBJ whole genome shotgun (WGS) entry which is preliminary data.</text>
</comment>
<organism evidence="1 2">
    <name type="scientific">Parabacteroides faecis</name>
    <dbReference type="NCBI Taxonomy" id="1217282"/>
    <lineage>
        <taxon>Bacteria</taxon>
        <taxon>Pseudomonadati</taxon>
        <taxon>Bacteroidota</taxon>
        <taxon>Bacteroidia</taxon>
        <taxon>Bacteroidales</taxon>
        <taxon>Tannerellaceae</taxon>
        <taxon>Parabacteroides</taxon>
    </lineage>
</organism>
<name>A0ABR6KL34_9BACT</name>
<gene>
    <name evidence="1" type="ORF">GGQ57_002099</name>
</gene>
<evidence type="ECO:0000313" key="1">
    <source>
        <dbReference type="EMBL" id="MBB4622202.1"/>
    </source>
</evidence>
<evidence type="ECO:0008006" key="3">
    <source>
        <dbReference type="Google" id="ProtNLM"/>
    </source>
</evidence>
<sequence>MMIKVSHSVFDFVYLLEKNIFVVKTGVTQWQMLYHW</sequence>
<keyword evidence="2" id="KW-1185">Reference proteome</keyword>